<dbReference type="Proteomes" id="UP001367508">
    <property type="component" value="Unassembled WGS sequence"/>
</dbReference>
<dbReference type="PANTHER" id="PTHR33493">
    <property type="entry name" value="LATE EMBRYOGENESIS ABUNDANT PROTEIN 6-RELATED"/>
    <property type="match status" value="1"/>
</dbReference>
<evidence type="ECO:0000313" key="3">
    <source>
        <dbReference type="EMBL" id="KAK7339406.1"/>
    </source>
</evidence>
<dbReference type="EMBL" id="JAYMYQ010000004">
    <property type="protein sequence ID" value="KAK7339406.1"/>
    <property type="molecule type" value="Genomic_DNA"/>
</dbReference>
<protein>
    <submittedName>
        <fullName evidence="3">Uncharacterized protein</fullName>
    </submittedName>
</protein>
<comment type="caution">
    <text evidence="3">The sequence shown here is derived from an EMBL/GenBank/DDBJ whole genome shotgun (WGS) entry which is preliminary data.</text>
</comment>
<accession>A0AAN9LP02</accession>
<dbReference type="Pfam" id="PF03760">
    <property type="entry name" value="LEA_1"/>
    <property type="match status" value="1"/>
</dbReference>
<evidence type="ECO:0000256" key="1">
    <source>
        <dbReference type="ARBA" id="ARBA00010975"/>
    </source>
</evidence>
<organism evidence="3 4">
    <name type="scientific">Canavalia gladiata</name>
    <name type="common">Sword bean</name>
    <name type="synonym">Dolichos gladiatus</name>
    <dbReference type="NCBI Taxonomy" id="3824"/>
    <lineage>
        <taxon>Eukaryota</taxon>
        <taxon>Viridiplantae</taxon>
        <taxon>Streptophyta</taxon>
        <taxon>Embryophyta</taxon>
        <taxon>Tracheophyta</taxon>
        <taxon>Spermatophyta</taxon>
        <taxon>Magnoliopsida</taxon>
        <taxon>eudicotyledons</taxon>
        <taxon>Gunneridae</taxon>
        <taxon>Pentapetalae</taxon>
        <taxon>rosids</taxon>
        <taxon>fabids</taxon>
        <taxon>Fabales</taxon>
        <taxon>Fabaceae</taxon>
        <taxon>Papilionoideae</taxon>
        <taxon>50 kb inversion clade</taxon>
        <taxon>NPAAA clade</taxon>
        <taxon>indigoferoid/millettioid clade</taxon>
        <taxon>Phaseoleae</taxon>
        <taxon>Canavalia</taxon>
    </lineage>
</organism>
<dbReference type="GO" id="GO:0009793">
    <property type="term" value="P:embryo development ending in seed dormancy"/>
    <property type="evidence" value="ECO:0007669"/>
    <property type="project" value="InterPro"/>
</dbReference>
<feature type="region of interest" description="Disordered" evidence="2">
    <location>
        <begin position="48"/>
        <end position="86"/>
    </location>
</feature>
<evidence type="ECO:0000313" key="4">
    <source>
        <dbReference type="Proteomes" id="UP001367508"/>
    </source>
</evidence>
<sequence length="86" mass="9595">MAVKEKLQDINAMRKAKAEAKAEEKAEKELAKARMEVAREVRMAKEAEAAMDLHVQRAGERADKEMAKHSSKSNNPNAGNSVDRPY</sequence>
<reference evidence="3 4" key="1">
    <citation type="submission" date="2024-01" db="EMBL/GenBank/DDBJ databases">
        <title>The genomes of 5 underutilized Papilionoideae crops provide insights into root nodulation and disease resistanc.</title>
        <authorList>
            <person name="Jiang F."/>
        </authorList>
    </citation>
    <scope>NUCLEOTIDE SEQUENCE [LARGE SCALE GENOMIC DNA]</scope>
    <source>
        <strain evidence="3">LVBAO_FW01</strain>
        <tissue evidence="3">Leaves</tissue>
    </source>
</reference>
<dbReference type="PANTHER" id="PTHR33493:SF3">
    <property type="entry name" value="LATE EMBRYOGENESIS ABUNDANT PROTEIN, LEA_1 SUBGROUP"/>
    <property type="match status" value="1"/>
</dbReference>
<feature type="compositionally biased region" description="Basic and acidic residues" evidence="2">
    <location>
        <begin position="54"/>
        <end position="68"/>
    </location>
</feature>
<proteinExistence type="inferred from homology"/>
<comment type="similarity">
    <text evidence="1">Belongs to the LEA type 1 family.</text>
</comment>
<gene>
    <name evidence="3" type="ORF">VNO77_20070</name>
</gene>
<keyword evidence="4" id="KW-1185">Reference proteome</keyword>
<dbReference type="InterPro" id="IPR005513">
    <property type="entry name" value="LEA_1"/>
</dbReference>
<name>A0AAN9LP02_CANGL</name>
<dbReference type="AlphaFoldDB" id="A0AAN9LP02"/>
<evidence type="ECO:0000256" key="2">
    <source>
        <dbReference type="SAM" id="MobiDB-lite"/>
    </source>
</evidence>